<evidence type="ECO:0000313" key="11">
    <source>
        <dbReference type="Proteomes" id="UP001145072"/>
    </source>
</evidence>
<dbReference type="InterPro" id="IPR012302">
    <property type="entry name" value="Malic_NAD-bd"/>
</dbReference>
<evidence type="ECO:0000256" key="1">
    <source>
        <dbReference type="ARBA" id="ARBA00001936"/>
    </source>
</evidence>
<dbReference type="PROSITE" id="PS00331">
    <property type="entry name" value="MALIC_ENZYMES"/>
    <property type="match status" value="1"/>
</dbReference>
<dbReference type="Pfam" id="PF00390">
    <property type="entry name" value="malic"/>
    <property type="match status" value="1"/>
</dbReference>
<comment type="cofactor">
    <cofactor evidence="7">
        <name>Mg(2+)</name>
        <dbReference type="ChEBI" id="CHEBI:18420"/>
    </cofactor>
    <cofactor evidence="7">
        <name>Mn(2+)</name>
        <dbReference type="ChEBI" id="CHEBI:29035"/>
    </cofactor>
    <text evidence="7">Divalent metal cations. Prefers magnesium or manganese.</text>
</comment>
<dbReference type="PIRSF" id="PIRSF000106">
    <property type="entry name" value="ME"/>
    <property type="match status" value="1"/>
</dbReference>
<comment type="cofactor">
    <cofactor evidence="1">
        <name>Mn(2+)</name>
        <dbReference type="ChEBI" id="CHEBI:29035"/>
    </cofactor>
</comment>
<dbReference type="SMART" id="SM00919">
    <property type="entry name" value="Malic_M"/>
    <property type="match status" value="1"/>
</dbReference>
<evidence type="ECO:0000256" key="6">
    <source>
        <dbReference type="PIRSR" id="PIRSR000106-2"/>
    </source>
</evidence>
<dbReference type="InterPro" id="IPR036291">
    <property type="entry name" value="NAD(P)-bd_dom_sf"/>
</dbReference>
<evidence type="ECO:0000259" key="8">
    <source>
        <dbReference type="SMART" id="SM00919"/>
    </source>
</evidence>
<evidence type="ECO:0000256" key="2">
    <source>
        <dbReference type="ARBA" id="ARBA00008785"/>
    </source>
</evidence>
<dbReference type="InterPro" id="IPR046346">
    <property type="entry name" value="Aminoacid_DH-like_N_sf"/>
</dbReference>
<dbReference type="PANTHER" id="PTHR43237">
    <property type="entry name" value="NADP-DEPENDENT MALIC ENZYME"/>
    <property type="match status" value="1"/>
</dbReference>
<organism evidence="10 11">
    <name type="scientific">Aquibacillus koreensis</name>
    <dbReference type="NCBI Taxonomy" id="279446"/>
    <lineage>
        <taxon>Bacteria</taxon>
        <taxon>Bacillati</taxon>
        <taxon>Bacillota</taxon>
        <taxon>Bacilli</taxon>
        <taxon>Bacillales</taxon>
        <taxon>Bacillaceae</taxon>
        <taxon>Aquibacillus</taxon>
    </lineage>
</organism>
<evidence type="ECO:0000256" key="4">
    <source>
        <dbReference type="ARBA" id="ARBA00023002"/>
    </source>
</evidence>
<evidence type="ECO:0000259" key="9">
    <source>
        <dbReference type="SMART" id="SM01274"/>
    </source>
</evidence>
<gene>
    <name evidence="10" type="ORF">NC661_11220</name>
</gene>
<feature type="binding site" evidence="7">
    <location>
        <position position="212"/>
    </location>
    <ligand>
        <name>a divalent metal cation</name>
        <dbReference type="ChEBI" id="CHEBI:60240"/>
    </ligand>
</feature>
<keyword evidence="3 7" id="KW-0479">Metal-binding</keyword>
<keyword evidence="4" id="KW-0560">Oxidoreductase</keyword>
<comment type="caution">
    <text evidence="10">The sequence shown here is derived from an EMBL/GenBank/DDBJ whole genome shotgun (WGS) entry which is preliminary data.</text>
</comment>
<feature type="binding site" evidence="6">
    <location>
        <position position="392"/>
    </location>
    <ligand>
        <name>(S)-malate</name>
        <dbReference type="ChEBI" id="CHEBI:15589"/>
    </ligand>
</feature>
<dbReference type="GO" id="GO:0046872">
    <property type="term" value="F:metal ion binding"/>
    <property type="evidence" value="ECO:0007669"/>
    <property type="project" value="UniProtKB-KW"/>
</dbReference>
<protein>
    <submittedName>
        <fullName evidence="10">NAD-dependent malic enzyme</fullName>
    </submittedName>
</protein>
<dbReference type="InterPro" id="IPR045213">
    <property type="entry name" value="Malic_NAD-bd_bact_type"/>
</dbReference>
<dbReference type="InterPro" id="IPR015884">
    <property type="entry name" value="Malic_enzyme_CS"/>
</dbReference>
<dbReference type="Proteomes" id="UP001145072">
    <property type="component" value="Unassembled WGS sequence"/>
</dbReference>
<reference evidence="10" key="1">
    <citation type="submission" date="2022-06" db="EMBL/GenBank/DDBJ databases">
        <title>Aquibacillus sp. a new bacterium isolated from soil saline samples.</title>
        <authorList>
            <person name="Galisteo C."/>
            <person name="De La Haba R."/>
            <person name="Sanchez-Porro C."/>
            <person name="Ventosa A."/>
        </authorList>
    </citation>
    <scope>NUCLEOTIDE SEQUENCE</scope>
    <source>
        <strain evidence="10">JCM 12387</strain>
    </source>
</reference>
<feature type="domain" description="Malic enzyme N-terminal" evidence="9">
    <location>
        <begin position="93"/>
        <end position="226"/>
    </location>
</feature>
<dbReference type="InterPro" id="IPR001891">
    <property type="entry name" value="Malic_OxRdtase"/>
</dbReference>
<feature type="active site" description="Proton acceptor" evidence="5">
    <location>
        <position position="169"/>
    </location>
</feature>
<feature type="binding site" evidence="6">
    <location>
        <position position="363"/>
    </location>
    <ligand>
        <name>(S)-malate</name>
        <dbReference type="ChEBI" id="CHEBI:15589"/>
    </ligand>
</feature>
<feature type="domain" description="Malic enzyme NAD-binding" evidence="8">
    <location>
        <begin position="238"/>
        <end position="460"/>
    </location>
</feature>
<dbReference type="InterPro" id="IPR051674">
    <property type="entry name" value="Malate_Decarboxylase"/>
</dbReference>
<evidence type="ECO:0000256" key="7">
    <source>
        <dbReference type="PIRSR" id="PIRSR000106-3"/>
    </source>
</evidence>
<dbReference type="FunFam" id="3.40.50.720:FF:000095">
    <property type="entry name" value="NADP-dependent malic enzyme"/>
    <property type="match status" value="1"/>
</dbReference>
<dbReference type="Pfam" id="PF03949">
    <property type="entry name" value="Malic_M"/>
    <property type="match status" value="1"/>
</dbReference>
<dbReference type="SUPFAM" id="SSF53223">
    <property type="entry name" value="Aminoacid dehydrogenase-like, N-terminal domain"/>
    <property type="match status" value="1"/>
</dbReference>
<dbReference type="PANTHER" id="PTHR43237:SF4">
    <property type="entry name" value="NADP-DEPENDENT MALIC ENZYME"/>
    <property type="match status" value="1"/>
</dbReference>
<name>A0A9X4AIP1_9BACI</name>
<evidence type="ECO:0000313" key="10">
    <source>
        <dbReference type="EMBL" id="MDC3420939.1"/>
    </source>
</evidence>
<feature type="active site" description="Proton donor" evidence="5">
    <location>
        <position position="114"/>
    </location>
</feature>
<dbReference type="Gene3D" id="3.40.50.720">
    <property type="entry name" value="NAD(P)-binding Rossmann-like Domain"/>
    <property type="match status" value="1"/>
</dbReference>
<dbReference type="SUPFAM" id="SSF51735">
    <property type="entry name" value="NAD(P)-binding Rossmann-fold domains"/>
    <property type="match status" value="1"/>
</dbReference>
<dbReference type="GO" id="GO:0016616">
    <property type="term" value="F:oxidoreductase activity, acting on the CH-OH group of donors, NAD or NADP as acceptor"/>
    <property type="evidence" value="ECO:0007669"/>
    <property type="project" value="InterPro"/>
</dbReference>
<proteinExistence type="inferred from homology"/>
<accession>A0A9X4AIP1</accession>
<feature type="binding site" evidence="7">
    <location>
        <position position="211"/>
    </location>
    <ligand>
        <name>a divalent metal cation</name>
        <dbReference type="ChEBI" id="CHEBI:60240"/>
    </ligand>
</feature>
<dbReference type="InterPro" id="IPR037062">
    <property type="entry name" value="Malic_N_dom_sf"/>
</dbReference>
<dbReference type="AlphaFoldDB" id="A0A9X4AIP1"/>
<dbReference type="CDD" id="cd05311">
    <property type="entry name" value="NAD_bind_2_malic_enz"/>
    <property type="match status" value="1"/>
</dbReference>
<evidence type="ECO:0000256" key="3">
    <source>
        <dbReference type="ARBA" id="ARBA00022723"/>
    </source>
</evidence>
<dbReference type="EMBL" id="JAMQJZ010000008">
    <property type="protein sequence ID" value="MDC3420939.1"/>
    <property type="molecule type" value="Genomic_DNA"/>
</dbReference>
<dbReference type="InterPro" id="IPR012301">
    <property type="entry name" value="Malic_N_dom"/>
</dbReference>
<dbReference type="Gene3D" id="3.40.50.10380">
    <property type="entry name" value="Malic enzyme, N-terminal domain"/>
    <property type="match status" value="1"/>
</dbReference>
<comment type="similarity">
    <text evidence="2">Belongs to the malic enzymes family.</text>
</comment>
<dbReference type="GO" id="GO:0004470">
    <property type="term" value="F:malic enzyme activity"/>
    <property type="evidence" value="ECO:0007669"/>
    <property type="project" value="InterPro"/>
</dbReference>
<dbReference type="GO" id="GO:0051287">
    <property type="term" value="F:NAD binding"/>
    <property type="evidence" value="ECO:0007669"/>
    <property type="project" value="InterPro"/>
</dbReference>
<keyword evidence="11" id="KW-1185">Reference proteome</keyword>
<sequence length="468" mass="51206">MFHMARSNMHIILRLEITKKHVTFGEIATTISKSDGDLVAIDVIKESPDLSVRDVTVRVNNENHQKQIIDKVNTLTGVNIRHVSDRTFLVHLGGKIEVKSKLSIDNREQLSQVYTPEVARVSKAIDEDPMLAYNLTIKKNTVAVISDGTAVLGLGKIKPEAAMPVMEGKAMLFKQFANVDAFPLCLNANSTEEIIQTIKSLSPTFGGINLEDIASPQCFEIEQRLKEELDIPVFHDDQHGTAIVVLAGIFNALKLVEKELEDLKIVVCGIGAAGIAITKMLLNAGVKNVVGVDKEGAISKKDTYENKMWTWYAENTNPHNEQGSLSQVIEDADIFIGVSAAGVLKVDDVKKMAKDPIVFALANPNPEISPEEASPYVKVMATGRSDYPNQVNNVLCFPGIFRGVLDCRATSINEEMKLAASKAIASTISQDELNVDYIIPGVFNREVVPKIREAVIQAAYDTGVAQKV</sequence>
<dbReference type="SMART" id="SM01274">
    <property type="entry name" value="malic"/>
    <property type="match status" value="1"/>
</dbReference>
<evidence type="ECO:0000256" key="5">
    <source>
        <dbReference type="PIRSR" id="PIRSR000106-1"/>
    </source>
</evidence>
<feature type="binding site" evidence="7">
    <location>
        <position position="237"/>
    </location>
    <ligand>
        <name>a divalent metal cation</name>
        <dbReference type="ChEBI" id="CHEBI:60240"/>
    </ligand>
</feature>